<evidence type="ECO:0000256" key="1">
    <source>
        <dbReference type="SAM" id="MobiDB-lite"/>
    </source>
</evidence>
<feature type="region of interest" description="Disordered" evidence="1">
    <location>
        <begin position="237"/>
        <end position="272"/>
    </location>
</feature>
<sequence>MAKKKTKTSAKRPTVDGLTWAESQARALLKDDIISGRVTPAMKPKAVHESRQEFLKWELSLFRSNLYTLRDSIARDYHRMAKDVMLFGIDMAVLKERRDKDPPKSLPWHRSAAKQLLEKDIDDGIHLQILPNGKKIKPESIYKSRREYQEYELTVFRNHIYQEVKRREKRESNLRFEKKKLRVARPVIATDQAIDLVERGGVVNDGDERKRLAKKIEGEKLNEGIETLLRDQDNSTISTNSAISTNSHTSKASKTLARKREAAAKKKKKAIL</sequence>
<evidence type="ECO:0000313" key="2">
    <source>
        <dbReference type="EMBL" id="CAB9529376.1"/>
    </source>
</evidence>
<keyword evidence="3" id="KW-1185">Reference proteome</keyword>
<dbReference type="OrthoDB" id="46615at2759"/>
<evidence type="ECO:0000313" key="3">
    <source>
        <dbReference type="Proteomes" id="UP001153069"/>
    </source>
</evidence>
<accession>A0A9N8HXG0</accession>
<dbReference type="Proteomes" id="UP001153069">
    <property type="component" value="Unassembled WGS sequence"/>
</dbReference>
<proteinExistence type="predicted"/>
<feature type="compositionally biased region" description="Low complexity" evidence="1">
    <location>
        <begin position="237"/>
        <end position="250"/>
    </location>
</feature>
<dbReference type="EMBL" id="CAICTM010002483">
    <property type="protein sequence ID" value="CAB9529376.1"/>
    <property type="molecule type" value="Genomic_DNA"/>
</dbReference>
<organism evidence="2 3">
    <name type="scientific">Seminavis robusta</name>
    <dbReference type="NCBI Taxonomy" id="568900"/>
    <lineage>
        <taxon>Eukaryota</taxon>
        <taxon>Sar</taxon>
        <taxon>Stramenopiles</taxon>
        <taxon>Ochrophyta</taxon>
        <taxon>Bacillariophyta</taxon>
        <taxon>Bacillariophyceae</taxon>
        <taxon>Bacillariophycidae</taxon>
        <taxon>Naviculales</taxon>
        <taxon>Naviculaceae</taxon>
        <taxon>Seminavis</taxon>
    </lineage>
</organism>
<gene>
    <name evidence="2" type="ORF">SEMRO_2485_G328980.1</name>
</gene>
<comment type="caution">
    <text evidence="2">The sequence shown here is derived from an EMBL/GenBank/DDBJ whole genome shotgun (WGS) entry which is preliminary data.</text>
</comment>
<dbReference type="AlphaFoldDB" id="A0A9N8HXG0"/>
<name>A0A9N8HXG0_9STRA</name>
<reference evidence="2" key="1">
    <citation type="submission" date="2020-06" db="EMBL/GenBank/DDBJ databases">
        <authorList>
            <consortium name="Plant Systems Biology data submission"/>
        </authorList>
    </citation>
    <scope>NUCLEOTIDE SEQUENCE</scope>
    <source>
        <strain evidence="2">D6</strain>
    </source>
</reference>
<protein>
    <submittedName>
        <fullName evidence="2">Uncharacterized protein</fullName>
    </submittedName>
</protein>